<sequence>MKRLLLYVHYNKYNQISDHVLYQLRQMKPLFEKVVFISNSQLSIEGQAKLTGLIDDFIQRENKGFDFGAWRDGMAHIGFEQLKEYDSVTIMNDTCFGPLYDMAPYYAEYEAREVDIWGITNHRAYQESKNHGFAEHIQSYYKVFSHKVISSEVFQNFWKNIEDFENVQDVIDHYEIRSTTVFIEAGFKYETILDTRELDDSRLLHPDFSYYAPDVILREKVPFLKVKAFQSNESAGIAKFMLDYVGENTDYPKELIVEHLSSVDYPDANYLLAEKYLGVAQNQIITKKIAVHLHVFYPELLEEFMAAFAKFHFDYSLYLTTNTEEKEQIIQKYLAEHQIQAELVRTANYGRDVMPFLALKEKLRQYDVVGHFHTKRSLEASFFAGESWRTELIDMLIKPADNIMRNFEESDKLGIVIADIPSFFRFNRVVDADNENKKIAPIMNDIWKRMKMRKKANFHDFRTFTMSYGTYFWAKTEVLEPLFDLEIMQREVPKEPLPQNTILHAIERILIYLAWDKDLDFRVSKSSQELSPFIDARTFNQRFGITEENAKDIRLTFVLKLAVKKTLRLIKYRTYKLLGKDTTHI</sequence>
<dbReference type="GO" id="GO:0016740">
    <property type="term" value="F:transferase activity"/>
    <property type="evidence" value="ECO:0007669"/>
    <property type="project" value="UniProtKB-KW"/>
</dbReference>
<dbReference type="EMBL" id="JARYTV010000003">
    <property type="protein sequence ID" value="MDH7959798.1"/>
    <property type="molecule type" value="Genomic_DNA"/>
</dbReference>
<keyword evidence="1" id="KW-0808">Transferase</keyword>
<dbReference type="Pfam" id="PF05045">
    <property type="entry name" value="RgpF"/>
    <property type="match status" value="1"/>
</dbReference>
<dbReference type="InterPro" id="IPR007739">
    <property type="entry name" value="RgpF"/>
</dbReference>
<reference evidence="1 3" key="1">
    <citation type="submission" date="2020-06" db="EMBL/GenBank/DDBJ databases">
        <title>Draft genome sequence of Lactic acid bacteria from Okinawan-style tofu.</title>
        <authorList>
            <person name="Takara I."/>
            <person name="Ikematsu S."/>
        </authorList>
    </citation>
    <scope>NUCLEOTIDE SEQUENCE [LARGE SCALE GENOMIC DNA]</scope>
    <source>
        <strain evidence="3">lg38</strain>
        <strain evidence="1">Lg38</strain>
    </source>
</reference>
<dbReference type="EMBL" id="BLXU01000002">
    <property type="protein sequence ID" value="GFO51218.1"/>
    <property type="molecule type" value="Genomic_DNA"/>
</dbReference>
<reference evidence="2" key="2">
    <citation type="submission" date="2023-04" db="EMBL/GenBank/DDBJ databases">
        <title>Genomic analysis of Lactococcus garvieae isolates.</title>
        <authorList>
            <person name="Zhanghang C."/>
        </authorList>
    </citation>
    <scope>NUCLEOTIDE SEQUENCE</scope>
    <source>
        <strain evidence="2">ZB-1</strain>
    </source>
</reference>
<evidence type="ECO:0000313" key="1">
    <source>
        <dbReference type="EMBL" id="GFO51218.1"/>
    </source>
</evidence>
<protein>
    <submittedName>
        <fullName evidence="1">Alpha-L-Rha alpha-1,3-L-rhamnosyltransferase</fullName>
    </submittedName>
    <submittedName>
        <fullName evidence="2">Rhamnan synthesis F family protein</fullName>
    </submittedName>
</protein>
<gene>
    <name evidence="1" type="primary">rgpF</name>
    <name evidence="1" type="ORF">ikelab_04930</name>
    <name evidence="2" type="ORF">QHR29_04890</name>
</gene>
<proteinExistence type="predicted"/>
<dbReference type="Proteomes" id="UP001157396">
    <property type="component" value="Unassembled WGS sequence"/>
</dbReference>
<name>A0A6L2ZTL9_9LACT</name>
<accession>A0A6L2ZTL9</accession>
<dbReference type="RefSeq" id="WP_176490042.1">
    <property type="nucleotide sequence ID" value="NZ_AP026069.1"/>
</dbReference>
<evidence type="ECO:0000313" key="2">
    <source>
        <dbReference type="EMBL" id="MDH7959798.1"/>
    </source>
</evidence>
<evidence type="ECO:0000313" key="3">
    <source>
        <dbReference type="Proteomes" id="UP000504756"/>
    </source>
</evidence>
<dbReference type="Proteomes" id="UP000504756">
    <property type="component" value="Unassembled WGS sequence"/>
</dbReference>
<comment type="caution">
    <text evidence="1">The sequence shown here is derived from an EMBL/GenBank/DDBJ whole genome shotgun (WGS) entry which is preliminary data.</text>
</comment>
<organism evidence="1 3">
    <name type="scientific">Lactococcus garvieae</name>
    <dbReference type="NCBI Taxonomy" id="1363"/>
    <lineage>
        <taxon>Bacteria</taxon>
        <taxon>Bacillati</taxon>
        <taxon>Bacillota</taxon>
        <taxon>Bacilli</taxon>
        <taxon>Lactobacillales</taxon>
        <taxon>Streptococcaceae</taxon>
        <taxon>Lactococcus</taxon>
    </lineage>
</organism>
<dbReference type="AlphaFoldDB" id="A0A6L2ZTL9"/>